<keyword evidence="5" id="KW-0808">Transferase</keyword>
<dbReference type="SUPFAM" id="SSF52402">
    <property type="entry name" value="Adenine nucleotide alpha hydrolases-like"/>
    <property type="match status" value="1"/>
</dbReference>
<dbReference type="Pfam" id="PF02702">
    <property type="entry name" value="KdpD"/>
    <property type="match status" value="1"/>
</dbReference>
<dbReference type="InterPro" id="IPR029016">
    <property type="entry name" value="GAF-like_dom_sf"/>
</dbReference>
<feature type="transmembrane region" description="Helical" evidence="13">
    <location>
        <begin position="474"/>
        <end position="494"/>
    </location>
</feature>
<dbReference type="GO" id="GO:0005737">
    <property type="term" value="C:cytoplasm"/>
    <property type="evidence" value="ECO:0007669"/>
    <property type="project" value="UniProtKB-ARBA"/>
</dbReference>
<comment type="subcellular location">
    <subcellularLocation>
        <location evidence="2">Membrane</location>
        <topology evidence="2">Multi-pass membrane protein</topology>
    </subcellularLocation>
</comment>
<dbReference type="SUPFAM" id="SSF55874">
    <property type="entry name" value="ATPase domain of HSP90 chaperone/DNA topoisomerase II/histidine kinase"/>
    <property type="match status" value="1"/>
</dbReference>
<evidence type="ECO:0000256" key="3">
    <source>
        <dbReference type="ARBA" id="ARBA00012438"/>
    </source>
</evidence>
<dbReference type="Gene3D" id="3.30.450.40">
    <property type="match status" value="1"/>
</dbReference>
<dbReference type="PANTHER" id="PTHR45569:SF1">
    <property type="entry name" value="SENSOR PROTEIN KDPD"/>
    <property type="match status" value="1"/>
</dbReference>
<dbReference type="SMART" id="SM00388">
    <property type="entry name" value="HisKA"/>
    <property type="match status" value="1"/>
</dbReference>
<dbReference type="InterPro" id="IPR004358">
    <property type="entry name" value="Sig_transdc_His_kin-like_C"/>
</dbReference>
<evidence type="ECO:0000256" key="4">
    <source>
        <dbReference type="ARBA" id="ARBA00022553"/>
    </source>
</evidence>
<dbReference type="Gene3D" id="1.20.120.620">
    <property type="entry name" value="Backbone structure of the membrane domain of e. Coli histidine kinase receptor kdpd"/>
    <property type="match status" value="1"/>
</dbReference>
<sequence length="894" mass="101276">MDEDERDPHKFLEAAMQEEKKKKKGKLKIFFGYAAGTGKTYAMLSDAHDAQKEGIDVVVGYIEPHARPDTMALLTGLEVLPPLEVAYHGVTLKEFDLDKALERKPKLILVDEFAHTNANTCRHAKRYQDVQELLNAGIDVYTTVNVQHLESLNDVVAQITGIIVRERIPDSVFDDNSQVELVDIDPDDLLERLKQGKIYREKQANKALGNFFTEENLISLREIALRRMADHINSLQLQADREKSLTSVVTAEHILICLSSSPSNPKVIRQAARMAAAFHAKFTAIYVETPDFNNMLQKDKERLQNNTRLARELGANTVTSYGSDIVEQIAEYAKVARVSKIVLGRSYTKRKLFSVQESFSERLTDLSPQLEIFLIPDNYDKKYVKPIGLQRYTQDYSDSMWMFGVLSVSTIFGYMLSHWNFGDVSIVASYIIGVFFTTFITKGKIYGIIASFLSVLLFNFCFTRPVYTFEIVDIRHIILFVVMFIIAMICAGLTHKVKEYAKLSAQKAYRLEILLATSRKLQKAADKYEIVEQTVAQLGTLLEKNIYFYLGNPRLNPLPFTYICNEALQNNFDNQRWVAVAEWTFKNNRHAGFSTTTLPGEKCLYLAIRNGEKVFGVVAIDMENQRIPAYEEGIMVAILNECAFALEKDELLKDQENASLQLKQEQLRANLLRSISHDLRTPLTCISGNAEVLLHNLNQMKREKAQKLCEDIYDESIWLINLVENLLSVTRIENGTMKLQLNIESLSDIVDEALKHIKRKLSHQPIHVEHENDLLMVKADGRMIIQVITNIVDNALKYTPQGTQVAITTRQVNDEVIVQITDDGLGITDEAKSKLFDMFYSAKTNAADGKRGMGLGLALCKSIINAHGGELTVADNKPQGTIFQFNLKVEEVRL</sequence>
<dbReference type="FunFam" id="3.30.565.10:FF:000006">
    <property type="entry name" value="Sensor histidine kinase WalK"/>
    <property type="match status" value="1"/>
</dbReference>
<evidence type="ECO:0000256" key="1">
    <source>
        <dbReference type="ARBA" id="ARBA00000085"/>
    </source>
</evidence>
<dbReference type="EMBL" id="CP120678">
    <property type="protein sequence ID" value="WIW70545.1"/>
    <property type="molecule type" value="Genomic_DNA"/>
</dbReference>
<reference evidence="15" key="1">
    <citation type="submission" date="2023-03" db="EMBL/GenBank/DDBJ databases">
        <title>Selenobaculum gbiensis gen. nov. sp. nov., a new bacterium isolated from the gut microbiota of IBD patient.</title>
        <authorList>
            <person name="Yeo S."/>
            <person name="Park H."/>
            <person name="Huh C.S."/>
        </authorList>
    </citation>
    <scope>NUCLEOTIDE SEQUENCE</scope>
    <source>
        <strain evidence="15">ICN-92133</strain>
    </source>
</reference>
<evidence type="ECO:0000256" key="10">
    <source>
        <dbReference type="ARBA" id="ARBA00022989"/>
    </source>
</evidence>
<dbReference type="SUPFAM" id="SSF47384">
    <property type="entry name" value="Homodimeric domain of signal transducing histidine kinase"/>
    <property type="match status" value="1"/>
</dbReference>
<dbReference type="Pfam" id="PF00512">
    <property type="entry name" value="HisKA"/>
    <property type="match status" value="1"/>
</dbReference>
<evidence type="ECO:0000256" key="9">
    <source>
        <dbReference type="ARBA" id="ARBA00022840"/>
    </source>
</evidence>
<protein>
    <recommendedName>
        <fullName evidence="3">histidine kinase</fullName>
        <ecNumber evidence="3">2.7.13.3</ecNumber>
    </recommendedName>
</protein>
<dbReference type="RefSeq" id="WP_147669590.1">
    <property type="nucleotide sequence ID" value="NZ_CP120678.1"/>
</dbReference>
<evidence type="ECO:0000256" key="11">
    <source>
        <dbReference type="ARBA" id="ARBA00023012"/>
    </source>
</evidence>
<dbReference type="KEGG" id="sgbi:P3F81_11760"/>
<dbReference type="CDD" id="cd00082">
    <property type="entry name" value="HisKA"/>
    <property type="match status" value="1"/>
</dbReference>
<dbReference type="InterPro" id="IPR003852">
    <property type="entry name" value="Sig_transdc_His_kinase_KdpD_N"/>
</dbReference>
<keyword evidence="4" id="KW-0597">Phosphoprotein</keyword>
<dbReference type="AlphaFoldDB" id="A0A9Y2AJF8"/>
<evidence type="ECO:0000313" key="15">
    <source>
        <dbReference type="EMBL" id="WIW70545.1"/>
    </source>
</evidence>
<dbReference type="InterPro" id="IPR027417">
    <property type="entry name" value="P-loop_NTPase"/>
</dbReference>
<keyword evidence="12 13" id="KW-0472">Membrane</keyword>
<evidence type="ECO:0000256" key="5">
    <source>
        <dbReference type="ARBA" id="ARBA00022679"/>
    </source>
</evidence>
<keyword evidence="8 15" id="KW-0418">Kinase</keyword>
<evidence type="ECO:0000256" key="13">
    <source>
        <dbReference type="SAM" id="Phobius"/>
    </source>
</evidence>
<dbReference type="EC" id="2.7.13.3" evidence="3"/>
<dbReference type="PRINTS" id="PR00344">
    <property type="entry name" value="BCTRLSENSOR"/>
</dbReference>
<evidence type="ECO:0000259" key="14">
    <source>
        <dbReference type="PROSITE" id="PS50109"/>
    </source>
</evidence>
<dbReference type="InterPro" id="IPR025201">
    <property type="entry name" value="KdpD_TM"/>
</dbReference>
<keyword evidence="10 13" id="KW-1133">Transmembrane helix</keyword>
<dbReference type="InterPro" id="IPR003594">
    <property type="entry name" value="HATPase_dom"/>
</dbReference>
<proteinExistence type="predicted"/>
<keyword evidence="7" id="KW-0547">Nucleotide-binding</keyword>
<dbReference type="InterPro" id="IPR003661">
    <property type="entry name" value="HisK_dim/P_dom"/>
</dbReference>
<evidence type="ECO:0000256" key="8">
    <source>
        <dbReference type="ARBA" id="ARBA00022777"/>
    </source>
</evidence>
<feature type="transmembrane region" description="Helical" evidence="13">
    <location>
        <begin position="445"/>
        <end position="462"/>
    </location>
</feature>
<dbReference type="Proteomes" id="UP001243623">
    <property type="component" value="Chromosome"/>
</dbReference>
<dbReference type="GO" id="GO:0000155">
    <property type="term" value="F:phosphorelay sensor kinase activity"/>
    <property type="evidence" value="ECO:0007669"/>
    <property type="project" value="InterPro"/>
</dbReference>
<dbReference type="SMART" id="SM00387">
    <property type="entry name" value="HATPase_c"/>
    <property type="match status" value="1"/>
</dbReference>
<evidence type="ECO:0000256" key="7">
    <source>
        <dbReference type="ARBA" id="ARBA00022741"/>
    </source>
</evidence>
<dbReference type="Gene3D" id="3.30.565.10">
    <property type="entry name" value="Histidine kinase-like ATPase, C-terminal domain"/>
    <property type="match status" value="1"/>
</dbReference>
<dbReference type="FunFam" id="3.40.50.300:FF:000483">
    <property type="entry name" value="Sensor histidine kinase KdpD"/>
    <property type="match status" value="1"/>
</dbReference>
<organism evidence="15 16">
    <name type="scientific">Selenobaculum gibii</name>
    <dbReference type="NCBI Taxonomy" id="3054208"/>
    <lineage>
        <taxon>Bacteria</taxon>
        <taxon>Bacillati</taxon>
        <taxon>Bacillota</taxon>
        <taxon>Negativicutes</taxon>
        <taxon>Selenomonadales</taxon>
        <taxon>Selenomonadaceae</taxon>
        <taxon>Selenobaculum</taxon>
    </lineage>
</organism>
<dbReference type="InterPro" id="IPR038318">
    <property type="entry name" value="KdpD_sf"/>
</dbReference>
<name>A0A9Y2AJF8_9FIRM</name>
<dbReference type="InterPro" id="IPR036097">
    <property type="entry name" value="HisK_dim/P_sf"/>
</dbReference>
<dbReference type="InterPro" id="IPR014729">
    <property type="entry name" value="Rossmann-like_a/b/a_fold"/>
</dbReference>
<dbReference type="Gene3D" id="1.10.287.130">
    <property type="match status" value="1"/>
</dbReference>
<dbReference type="GO" id="GO:0005886">
    <property type="term" value="C:plasma membrane"/>
    <property type="evidence" value="ECO:0007669"/>
    <property type="project" value="TreeGrafter"/>
</dbReference>
<feature type="domain" description="Histidine kinase" evidence="14">
    <location>
        <begin position="674"/>
        <end position="891"/>
    </location>
</feature>
<comment type="catalytic activity">
    <reaction evidence="1">
        <text>ATP + protein L-histidine = ADP + protein N-phospho-L-histidine.</text>
        <dbReference type="EC" id="2.7.13.3"/>
    </reaction>
</comment>
<dbReference type="Gene3D" id="3.40.50.300">
    <property type="entry name" value="P-loop containing nucleotide triphosphate hydrolases"/>
    <property type="match status" value="1"/>
</dbReference>
<keyword evidence="11" id="KW-0902">Two-component regulatory system</keyword>
<evidence type="ECO:0000256" key="2">
    <source>
        <dbReference type="ARBA" id="ARBA00004141"/>
    </source>
</evidence>
<accession>A0A9Y2AJF8</accession>
<dbReference type="GO" id="GO:0005524">
    <property type="term" value="F:ATP binding"/>
    <property type="evidence" value="ECO:0007669"/>
    <property type="project" value="UniProtKB-KW"/>
</dbReference>
<dbReference type="CDD" id="cd00075">
    <property type="entry name" value="HATPase"/>
    <property type="match status" value="1"/>
</dbReference>
<dbReference type="InterPro" id="IPR036890">
    <property type="entry name" value="HATPase_C_sf"/>
</dbReference>
<keyword evidence="9" id="KW-0067">ATP-binding</keyword>
<dbReference type="InterPro" id="IPR005467">
    <property type="entry name" value="His_kinase_dom"/>
</dbReference>
<keyword evidence="6 13" id="KW-0812">Transmembrane</keyword>
<evidence type="ECO:0000256" key="6">
    <source>
        <dbReference type="ARBA" id="ARBA00022692"/>
    </source>
</evidence>
<evidence type="ECO:0000256" key="12">
    <source>
        <dbReference type="ARBA" id="ARBA00023136"/>
    </source>
</evidence>
<dbReference type="Gene3D" id="3.40.50.620">
    <property type="entry name" value="HUPs"/>
    <property type="match status" value="1"/>
</dbReference>
<keyword evidence="16" id="KW-1185">Reference proteome</keyword>
<feature type="transmembrane region" description="Helical" evidence="13">
    <location>
        <begin position="421"/>
        <end position="439"/>
    </location>
</feature>
<dbReference type="PROSITE" id="PS50109">
    <property type="entry name" value="HIS_KIN"/>
    <property type="match status" value="1"/>
</dbReference>
<dbReference type="PANTHER" id="PTHR45569">
    <property type="entry name" value="SENSOR PROTEIN KDPD"/>
    <property type="match status" value="1"/>
</dbReference>
<dbReference type="Pfam" id="PF13493">
    <property type="entry name" value="DUF4118"/>
    <property type="match status" value="1"/>
</dbReference>
<gene>
    <name evidence="15" type="ORF">P3F81_11760</name>
</gene>
<dbReference type="InterPro" id="IPR052023">
    <property type="entry name" value="Histidine_kinase_KdpD"/>
</dbReference>
<evidence type="ECO:0000313" key="16">
    <source>
        <dbReference type="Proteomes" id="UP001243623"/>
    </source>
</evidence>
<dbReference type="Pfam" id="PF02518">
    <property type="entry name" value="HATPase_c"/>
    <property type="match status" value="1"/>
</dbReference>
<feature type="transmembrane region" description="Helical" evidence="13">
    <location>
        <begin position="399"/>
        <end position="416"/>
    </location>
</feature>